<evidence type="ECO:0000259" key="7">
    <source>
        <dbReference type="PROSITE" id="PS50011"/>
    </source>
</evidence>
<evidence type="ECO:0000256" key="2">
    <source>
        <dbReference type="ARBA" id="ARBA00022679"/>
    </source>
</evidence>
<evidence type="ECO:0000313" key="8">
    <source>
        <dbReference type="EMBL" id="OBA24921.1"/>
    </source>
</evidence>
<dbReference type="InterPro" id="IPR000719">
    <property type="entry name" value="Prot_kinase_dom"/>
</dbReference>
<proteinExistence type="predicted"/>
<feature type="binding site" evidence="6">
    <location>
        <position position="39"/>
    </location>
    <ligand>
        <name>ATP</name>
        <dbReference type="ChEBI" id="CHEBI:30616"/>
    </ligand>
</feature>
<name>A0A1B7T861_9ASCO</name>
<dbReference type="PROSITE" id="PS50011">
    <property type="entry name" value="PROTEIN_KINASE_DOM"/>
    <property type="match status" value="1"/>
</dbReference>
<dbReference type="SUPFAM" id="SSF56112">
    <property type="entry name" value="Protein kinase-like (PK-like)"/>
    <property type="match status" value="1"/>
</dbReference>
<dbReference type="PROSITE" id="PS00107">
    <property type="entry name" value="PROTEIN_KINASE_ATP"/>
    <property type="match status" value="1"/>
</dbReference>
<organism evidence="8 9">
    <name type="scientific">Hanseniaspora valbyensis NRRL Y-1626</name>
    <dbReference type="NCBI Taxonomy" id="766949"/>
    <lineage>
        <taxon>Eukaryota</taxon>
        <taxon>Fungi</taxon>
        <taxon>Dikarya</taxon>
        <taxon>Ascomycota</taxon>
        <taxon>Saccharomycotina</taxon>
        <taxon>Saccharomycetes</taxon>
        <taxon>Saccharomycodales</taxon>
        <taxon>Saccharomycodaceae</taxon>
        <taxon>Hanseniaspora</taxon>
    </lineage>
</organism>
<dbReference type="GO" id="GO:0005524">
    <property type="term" value="F:ATP binding"/>
    <property type="evidence" value="ECO:0007669"/>
    <property type="project" value="UniProtKB-UniRule"/>
</dbReference>
<dbReference type="GO" id="GO:0005737">
    <property type="term" value="C:cytoplasm"/>
    <property type="evidence" value="ECO:0007669"/>
    <property type="project" value="TreeGrafter"/>
</dbReference>
<dbReference type="InterPro" id="IPR011009">
    <property type="entry name" value="Kinase-like_dom_sf"/>
</dbReference>
<keyword evidence="4 8" id="KW-0418">Kinase</keyword>
<dbReference type="GO" id="GO:0004674">
    <property type="term" value="F:protein serine/threonine kinase activity"/>
    <property type="evidence" value="ECO:0007669"/>
    <property type="project" value="UniProtKB-KW"/>
</dbReference>
<dbReference type="PANTHER" id="PTHR24058:SF17">
    <property type="entry name" value="HOMEODOMAIN INTERACTING PROTEIN KINASE, ISOFORM D"/>
    <property type="match status" value="1"/>
</dbReference>
<dbReference type="PANTHER" id="PTHR24058">
    <property type="entry name" value="DUAL SPECIFICITY PROTEIN KINASE"/>
    <property type="match status" value="1"/>
</dbReference>
<dbReference type="OrthoDB" id="40902at2759"/>
<reference evidence="9" key="1">
    <citation type="journal article" date="2016" name="Proc. Natl. Acad. Sci. U.S.A.">
        <title>Comparative genomics of biotechnologically important yeasts.</title>
        <authorList>
            <person name="Riley R."/>
            <person name="Haridas S."/>
            <person name="Wolfe K.H."/>
            <person name="Lopes M.R."/>
            <person name="Hittinger C.T."/>
            <person name="Goeker M."/>
            <person name="Salamov A.A."/>
            <person name="Wisecaver J.H."/>
            <person name="Long T.M."/>
            <person name="Calvey C.H."/>
            <person name="Aerts A.L."/>
            <person name="Barry K.W."/>
            <person name="Choi C."/>
            <person name="Clum A."/>
            <person name="Coughlan A.Y."/>
            <person name="Deshpande S."/>
            <person name="Douglass A.P."/>
            <person name="Hanson S.J."/>
            <person name="Klenk H.-P."/>
            <person name="LaButti K.M."/>
            <person name="Lapidus A."/>
            <person name="Lindquist E.A."/>
            <person name="Lipzen A.M."/>
            <person name="Meier-Kolthoff J.P."/>
            <person name="Ohm R.A."/>
            <person name="Otillar R.P."/>
            <person name="Pangilinan J.L."/>
            <person name="Peng Y."/>
            <person name="Rokas A."/>
            <person name="Rosa C.A."/>
            <person name="Scheuner C."/>
            <person name="Sibirny A.A."/>
            <person name="Slot J.C."/>
            <person name="Stielow J.B."/>
            <person name="Sun H."/>
            <person name="Kurtzman C.P."/>
            <person name="Blackwell M."/>
            <person name="Grigoriev I.V."/>
            <person name="Jeffries T.W."/>
        </authorList>
    </citation>
    <scope>NUCLEOTIDE SEQUENCE [LARGE SCALE GENOMIC DNA]</scope>
    <source>
        <strain evidence="9">NRRL Y-1626</strain>
    </source>
</reference>
<dbReference type="GO" id="GO:0004713">
    <property type="term" value="F:protein tyrosine kinase activity"/>
    <property type="evidence" value="ECO:0007669"/>
    <property type="project" value="TreeGrafter"/>
</dbReference>
<protein>
    <submittedName>
        <fullName evidence="8">Kinase-like protein</fullName>
    </submittedName>
</protein>
<dbReference type="EMBL" id="LXPE01000337">
    <property type="protein sequence ID" value="OBA24921.1"/>
    <property type="molecule type" value="Genomic_DNA"/>
</dbReference>
<dbReference type="InterPro" id="IPR017441">
    <property type="entry name" value="Protein_kinase_ATP_BS"/>
</dbReference>
<keyword evidence="2" id="KW-0808">Transferase</keyword>
<sequence>MVRKSYNLLQLIGTGEFSEVFKCIDTSSTNSFGTVSAIKIIDKLKVNNKLRLIKRELEILAKLKHVCRNKNDHHLENVLQLQDYFMTSNHICIITEMCLDIDLYDLITDKKQP</sequence>
<dbReference type="InterPro" id="IPR050494">
    <property type="entry name" value="Ser_Thr_dual-spec_kinase"/>
</dbReference>
<evidence type="ECO:0000256" key="3">
    <source>
        <dbReference type="ARBA" id="ARBA00022741"/>
    </source>
</evidence>
<dbReference type="Gene3D" id="1.10.510.10">
    <property type="entry name" value="Transferase(Phosphotransferase) domain 1"/>
    <property type="match status" value="1"/>
</dbReference>
<keyword evidence="3 6" id="KW-0547">Nucleotide-binding</keyword>
<keyword evidence="9" id="KW-1185">Reference proteome</keyword>
<evidence type="ECO:0000256" key="5">
    <source>
        <dbReference type="ARBA" id="ARBA00022840"/>
    </source>
</evidence>
<evidence type="ECO:0000256" key="1">
    <source>
        <dbReference type="ARBA" id="ARBA00022527"/>
    </source>
</evidence>
<comment type="caution">
    <text evidence="8">The sequence shown here is derived from an EMBL/GenBank/DDBJ whole genome shotgun (WGS) entry which is preliminary data.</text>
</comment>
<dbReference type="Pfam" id="PF00069">
    <property type="entry name" value="Pkinase"/>
    <property type="match status" value="1"/>
</dbReference>
<dbReference type="AlphaFoldDB" id="A0A1B7T861"/>
<accession>A0A1B7T861</accession>
<dbReference type="Proteomes" id="UP000092321">
    <property type="component" value="Unassembled WGS sequence"/>
</dbReference>
<feature type="domain" description="Protein kinase" evidence="7">
    <location>
        <begin position="6"/>
        <end position="113"/>
    </location>
</feature>
<keyword evidence="5 6" id="KW-0067">ATP-binding</keyword>
<evidence type="ECO:0000313" key="9">
    <source>
        <dbReference type="Proteomes" id="UP000092321"/>
    </source>
</evidence>
<evidence type="ECO:0000256" key="4">
    <source>
        <dbReference type="ARBA" id="ARBA00022777"/>
    </source>
</evidence>
<keyword evidence="1" id="KW-0723">Serine/threonine-protein kinase</keyword>
<feature type="non-terminal residue" evidence="8">
    <location>
        <position position="113"/>
    </location>
</feature>
<gene>
    <name evidence="8" type="ORF">HANVADRAFT_4262</name>
</gene>
<evidence type="ECO:0000256" key="6">
    <source>
        <dbReference type="PROSITE-ProRule" id="PRU10141"/>
    </source>
</evidence>